<dbReference type="Proteomes" id="UP000324376">
    <property type="component" value="Unassembled WGS sequence"/>
</dbReference>
<feature type="transmembrane region" description="Helical" evidence="3">
    <location>
        <begin position="26"/>
        <end position="51"/>
    </location>
</feature>
<proteinExistence type="predicted"/>
<feature type="transmembrane region" description="Helical" evidence="3">
    <location>
        <begin position="57"/>
        <end position="79"/>
    </location>
</feature>
<keyword evidence="3" id="KW-0812">Transmembrane</keyword>
<keyword evidence="3" id="KW-0472">Membrane</keyword>
<dbReference type="AlphaFoldDB" id="A0A5S5CFW7"/>
<accession>A0A5S5CFW7</accession>
<feature type="compositionally biased region" description="Basic and acidic residues" evidence="2">
    <location>
        <begin position="718"/>
        <end position="741"/>
    </location>
</feature>
<feature type="region of interest" description="Disordered" evidence="2">
    <location>
        <begin position="718"/>
        <end position="749"/>
    </location>
</feature>
<evidence type="ECO:0000256" key="1">
    <source>
        <dbReference type="SAM" id="Coils"/>
    </source>
</evidence>
<protein>
    <recommendedName>
        <fullName evidence="6">DUF4175 family protein</fullName>
    </recommendedName>
</protein>
<reference evidence="4 5" key="1">
    <citation type="submission" date="2019-07" db="EMBL/GenBank/DDBJ databases">
        <title>Genomic Encyclopedia of Archaeal and Bacterial Type Strains, Phase II (KMG-II): from individual species to whole genera.</title>
        <authorList>
            <person name="Goeker M."/>
        </authorList>
    </citation>
    <scope>NUCLEOTIDE SEQUENCE [LARGE SCALE GENOMIC DNA]</scope>
    <source>
        <strain evidence="4 5">DSM 17527</strain>
    </source>
</reference>
<dbReference type="EMBL" id="VNHU01000001">
    <property type="protein sequence ID" value="TYP76903.1"/>
    <property type="molecule type" value="Genomic_DNA"/>
</dbReference>
<feature type="compositionally biased region" description="Basic and acidic residues" evidence="2">
    <location>
        <begin position="923"/>
        <end position="970"/>
    </location>
</feature>
<keyword evidence="5" id="KW-1185">Reference proteome</keyword>
<evidence type="ECO:0000256" key="2">
    <source>
        <dbReference type="SAM" id="MobiDB-lite"/>
    </source>
</evidence>
<sequence length="1145" mass="132631">MNRFQYIESKLEGFIKKYYLNKLIKGGILFISIGTLYFIVSVAVEHLLYLSPASKTLLFYLFVLVEIILFIFFIILPIVKLLRLSKGISSSYAATLIGNHFPEVDDRLLNLLQLSDNRVKSDLLLASIDQKAKSLSPVPFKKAITFKSNVKYLKYIILPIILFLFFSALSGFDWFTSSYDRFVKYDTSFVPPAPFNYLIENDNLSVHENKDYVLRVQVVGSTIPEMLTIHFHNESYYMSKKSIDVFEFLFEKMSESKSFYIEANGVRSREYLLRVINVPNLIELKVYLEYPNYTGLKDEQMLNTGNFVVPEGTKIRYNIISNNTDAISFITEDSIKKFVKNNNTFTREQRVYNSFNYTITTSNTNVSNYDELAYKITSIQDEFPKITVQEHIDSLRTDTRYYYGKISDDYGLTKLRIVYQNIDRSTPEQYQNIKFDKGNFSEFVYDLVTSIEFESGKTYEYFFEVWDNDALHNYKNSVSKVFMYSQLSEQKKEEKRLENQKSILENLDATLNKFEDSENELQRLSRLQKEQTNMDYEDKQKLKDFLEKQKMQEQLMKKFSEKLQNNLSEETPEENKEPFKDALKEKLERQQARLKKNEELLKEIEKLAQDINREKLTEKLDQLAKENKNIKKNLEQLLELTKRFYVKEKHDKLADDLLRLAEKQEELAAGDKEKNTTQAQDSVSKNFDKIKEALDKLEKDNESLKKPMNLEFDKKAKEQISEEQEKATDNLKEEKQAEAKKNQQSAAQQMKNMAAKMHNQMQMSGEAQQEEDAEMLRQILDNLVDFSLSQETLLTEFSEISINNPSYSYKLKRQSVLRENFVHVDDSLYALALRTPEITDDVTDKLSDVEFNLDKSIERLAENQLIQGKASQQFTITGANDLAYLLSNVLEQMQNSIPSSGSGKGQGKGFQLPDIIKSQEELNDRMQKGSKGQSKDGKGTSEKESGEQGDEKSGNSDKEKSSGKEGEQGEKSGNSSQAGDGKKGPKGKGKNRKGEGGNESGEGEFGEEEMNGELFEIYKAQQELRKALEQKMNEAGVKDKGINVLKRMEGVENELLQRGFNEQTLQRMMDLKHQLLKLDKAAFEQGKKEERESKTNRQNYKGVNSLNKEQIKQYFKTTEILERQVLPLRQNYKEKVKTYFNKSND</sequence>
<keyword evidence="1" id="KW-0175">Coiled coil</keyword>
<feature type="coiled-coil region" evidence="1">
    <location>
        <begin position="487"/>
        <end position="549"/>
    </location>
</feature>
<dbReference type="OrthoDB" id="9812498at2"/>
<evidence type="ECO:0008006" key="6">
    <source>
        <dbReference type="Google" id="ProtNLM"/>
    </source>
</evidence>
<comment type="caution">
    <text evidence="4">The sequence shown here is derived from an EMBL/GenBank/DDBJ whole genome shotgun (WGS) entry which is preliminary data.</text>
</comment>
<name>A0A5S5CFW7_9FLAO</name>
<evidence type="ECO:0000313" key="5">
    <source>
        <dbReference type="Proteomes" id="UP000324376"/>
    </source>
</evidence>
<keyword evidence="3" id="KW-1133">Transmembrane helix</keyword>
<feature type="transmembrane region" description="Helical" evidence="3">
    <location>
        <begin position="152"/>
        <end position="175"/>
    </location>
</feature>
<feature type="compositionally biased region" description="Acidic residues" evidence="2">
    <location>
        <begin position="1001"/>
        <end position="1010"/>
    </location>
</feature>
<gene>
    <name evidence="4" type="ORF">BD809_10148</name>
</gene>
<evidence type="ECO:0000313" key="4">
    <source>
        <dbReference type="EMBL" id="TYP76903.1"/>
    </source>
</evidence>
<feature type="region of interest" description="Disordered" evidence="2">
    <location>
        <begin position="923"/>
        <end position="1010"/>
    </location>
</feature>
<evidence type="ECO:0000256" key="3">
    <source>
        <dbReference type="SAM" id="Phobius"/>
    </source>
</evidence>
<organism evidence="4 5">
    <name type="scientific">Aquimarina intermedia</name>
    <dbReference type="NCBI Taxonomy" id="350814"/>
    <lineage>
        <taxon>Bacteria</taxon>
        <taxon>Pseudomonadati</taxon>
        <taxon>Bacteroidota</taxon>
        <taxon>Flavobacteriia</taxon>
        <taxon>Flavobacteriales</taxon>
        <taxon>Flavobacteriaceae</taxon>
        <taxon>Aquimarina</taxon>
    </lineage>
</organism>
<dbReference type="RefSeq" id="WP_148780945.1">
    <property type="nucleotide sequence ID" value="NZ_VNHU01000001.1"/>
</dbReference>